<dbReference type="OrthoDB" id="9811296at2"/>
<dbReference type="InterPro" id="IPR036505">
    <property type="entry name" value="Amidase/PGRP_sf"/>
</dbReference>
<evidence type="ECO:0000313" key="3">
    <source>
        <dbReference type="EMBL" id="GAV21625.1"/>
    </source>
</evidence>
<dbReference type="InterPro" id="IPR015510">
    <property type="entry name" value="PGRP"/>
</dbReference>
<protein>
    <submittedName>
        <fullName evidence="3">Prophage LambdaCh01, N-acetylmuramoyl-L-alanine amidase</fullName>
    </submittedName>
</protein>
<dbReference type="GO" id="GO:0009253">
    <property type="term" value="P:peptidoglycan catabolic process"/>
    <property type="evidence" value="ECO:0007669"/>
    <property type="project" value="InterPro"/>
</dbReference>
<dbReference type="PANTHER" id="PTHR11022:SF41">
    <property type="entry name" value="PEPTIDOGLYCAN-RECOGNITION PROTEIN LC-RELATED"/>
    <property type="match status" value="1"/>
</dbReference>
<evidence type="ECO:0000256" key="1">
    <source>
        <dbReference type="ARBA" id="ARBA00007553"/>
    </source>
</evidence>
<dbReference type="InterPro" id="IPR036366">
    <property type="entry name" value="PGBDSf"/>
</dbReference>
<dbReference type="SMART" id="SM00701">
    <property type="entry name" value="PGRP"/>
    <property type="match status" value="1"/>
</dbReference>
<dbReference type="CDD" id="cd06583">
    <property type="entry name" value="PGRP"/>
    <property type="match status" value="1"/>
</dbReference>
<dbReference type="Gene3D" id="1.10.101.10">
    <property type="entry name" value="PGBD-like superfamily/PGBD"/>
    <property type="match status" value="1"/>
</dbReference>
<dbReference type="Gene3D" id="3.40.80.10">
    <property type="entry name" value="Peptidoglycan recognition protein-like"/>
    <property type="match status" value="1"/>
</dbReference>
<accession>A0A1L8CRR7</accession>
<dbReference type="STRING" id="870242.cpu_01350"/>
<dbReference type="RefSeq" id="WP_075858076.1">
    <property type="nucleotide sequence ID" value="NZ_BDJK01000003.1"/>
</dbReference>
<dbReference type="Pfam" id="PF01510">
    <property type="entry name" value="Amidase_2"/>
    <property type="match status" value="1"/>
</dbReference>
<sequence length="241" mass="26746">MLKRGDKGSQVVEVQKMLKALGIYKDKIDGIFGVNTENAVKAFQRSKQIKIDGILGPVTYSLLKKDYSTLVAKNEIAIPVIKPAPRKIDTKNIKKADVKYIIIHHSASDRPLTWEEIDREHKKRGFEGFGYHFLVDPDGTIWAGRALNKEAILNSATVEMGAQAKGINSMSVGICFNGNFEKTIPTKEQIEAGKLLVRWLKYKVFNKPGILGHKEVVKIVPGATVTACPGRNFPLDAFKSL</sequence>
<comment type="caution">
    <text evidence="3">The sequence shown here is derived from an EMBL/GenBank/DDBJ whole genome shotgun (WGS) entry which is preliminary data.</text>
</comment>
<proteinExistence type="inferred from homology"/>
<dbReference type="GO" id="GO:0008270">
    <property type="term" value="F:zinc ion binding"/>
    <property type="evidence" value="ECO:0007669"/>
    <property type="project" value="InterPro"/>
</dbReference>
<reference evidence="4" key="1">
    <citation type="submission" date="2016-12" db="EMBL/GenBank/DDBJ databases">
        <title>Draft Genome Sequences od Carboxydothermus pertinax and islandicus, Hydrogenogenic Carboxydotrophic Bacteria.</title>
        <authorList>
            <person name="Fukuyama Y."/>
            <person name="Ohmae K."/>
            <person name="Yoneda Y."/>
            <person name="Yoshida T."/>
            <person name="Sako Y."/>
        </authorList>
    </citation>
    <scope>NUCLEOTIDE SEQUENCE [LARGE SCALE GENOMIC DNA]</scope>
    <source>
        <strain evidence="4">Ug1</strain>
    </source>
</reference>
<dbReference type="InterPro" id="IPR036365">
    <property type="entry name" value="PGBD-like_sf"/>
</dbReference>
<dbReference type="AlphaFoldDB" id="A0A1L8CRR7"/>
<dbReference type="Pfam" id="PF01471">
    <property type="entry name" value="PG_binding_1"/>
    <property type="match status" value="1"/>
</dbReference>
<name>A0A1L8CRR7_9THEO</name>
<dbReference type="PANTHER" id="PTHR11022">
    <property type="entry name" value="PEPTIDOGLYCAN RECOGNITION PROTEIN"/>
    <property type="match status" value="1"/>
</dbReference>
<dbReference type="SUPFAM" id="SSF47090">
    <property type="entry name" value="PGBD-like"/>
    <property type="match status" value="1"/>
</dbReference>
<dbReference type="InterPro" id="IPR006619">
    <property type="entry name" value="PGRP_domain_met/bac"/>
</dbReference>
<evidence type="ECO:0000259" key="2">
    <source>
        <dbReference type="SMART" id="SM00701"/>
    </source>
</evidence>
<keyword evidence="4" id="KW-1185">Reference proteome</keyword>
<dbReference type="InterPro" id="IPR002477">
    <property type="entry name" value="Peptidoglycan-bd-like"/>
</dbReference>
<dbReference type="SUPFAM" id="SSF55846">
    <property type="entry name" value="N-acetylmuramoyl-L-alanine amidase-like"/>
    <property type="match status" value="1"/>
</dbReference>
<dbReference type="GO" id="GO:0008745">
    <property type="term" value="F:N-acetylmuramoyl-L-alanine amidase activity"/>
    <property type="evidence" value="ECO:0007669"/>
    <property type="project" value="InterPro"/>
</dbReference>
<dbReference type="EMBL" id="BDJK01000003">
    <property type="protein sequence ID" value="GAV21625.1"/>
    <property type="molecule type" value="Genomic_DNA"/>
</dbReference>
<gene>
    <name evidence="3" type="ORF">cpu_01350</name>
</gene>
<comment type="similarity">
    <text evidence="1">Belongs to the N-acetylmuramoyl-L-alanine amidase 2 family.</text>
</comment>
<organism evidence="3 4">
    <name type="scientific">Carboxydothermus pertinax</name>
    <dbReference type="NCBI Taxonomy" id="870242"/>
    <lineage>
        <taxon>Bacteria</taxon>
        <taxon>Bacillati</taxon>
        <taxon>Bacillota</taxon>
        <taxon>Clostridia</taxon>
        <taxon>Thermoanaerobacterales</taxon>
        <taxon>Thermoanaerobacteraceae</taxon>
        <taxon>Carboxydothermus</taxon>
    </lineage>
</organism>
<feature type="domain" description="Peptidoglycan recognition protein family" evidence="2">
    <location>
        <begin position="79"/>
        <end position="217"/>
    </location>
</feature>
<dbReference type="InterPro" id="IPR002502">
    <property type="entry name" value="Amidase_domain"/>
</dbReference>
<evidence type="ECO:0000313" key="4">
    <source>
        <dbReference type="Proteomes" id="UP000187485"/>
    </source>
</evidence>
<dbReference type="Proteomes" id="UP000187485">
    <property type="component" value="Unassembled WGS sequence"/>
</dbReference>